<dbReference type="Proteomes" id="UP000180043">
    <property type="component" value="Unassembled WGS sequence"/>
</dbReference>
<accession>A0A1S1LG81</accession>
<gene>
    <name evidence="2" type="ORF">BKG82_26215</name>
</gene>
<evidence type="ECO:0000256" key="1">
    <source>
        <dbReference type="SAM" id="MobiDB-lite"/>
    </source>
</evidence>
<comment type="caution">
    <text evidence="2">The sequence shown here is derived from an EMBL/GenBank/DDBJ whole genome shotgun (WGS) entry which is preliminary data.</text>
</comment>
<name>A0A1S1LG81_MYCCH</name>
<dbReference type="AlphaFoldDB" id="A0A1S1LG81"/>
<evidence type="ECO:0000313" key="2">
    <source>
        <dbReference type="EMBL" id="OHU47155.1"/>
    </source>
</evidence>
<feature type="compositionally biased region" description="Polar residues" evidence="1">
    <location>
        <begin position="12"/>
        <end position="23"/>
    </location>
</feature>
<feature type="region of interest" description="Disordered" evidence="1">
    <location>
        <begin position="1"/>
        <end position="35"/>
    </location>
</feature>
<reference evidence="2 3" key="1">
    <citation type="submission" date="2016-10" db="EMBL/GenBank/DDBJ databases">
        <title>Evaluation of Human, Veterinary and Environmental Mycobacterium chelonae Isolates by Core Genome Phylogenomic Analysis, Targeted Gene Comparison, and Anti-microbial Susceptibility Patterns: A Tale of Mistaken Identities.</title>
        <authorList>
            <person name="Fogelson S.B."/>
            <person name="Camus A.C."/>
            <person name="Lorenz W."/>
            <person name="Vasireddy R."/>
            <person name="Vasireddy S."/>
            <person name="Smith T."/>
            <person name="Brown-Elliott B.A."/>
            <person name="Wallace R.J.Jr."/>
            <person name="Hasan N.A."/>
            <person name="Reischl U."/>
            <person name="Sanchez S."/>
        </authorList>
    </citation>
    <scope>NUCLEOTIDE SEQUENCE [LARGE SCALE GENOMIC DNA]</scope>
    <source>
        <strain evidence="2 3">15515</strain>
    </source>
</reference>
<organism evidence="2 3">
    <name type="scientific">Mycobacteroides chelonae</name>
    <name type="common">Mycobacterium chelonae</name>
    <dbReference type="NCBI Taxonomy" id="1774"/>
    <lineage>
        <taxon>Bacteria</taxon>
        <taxon>Bacillati</taxon>
        <taxon>Actinomycetota</taxon>
        <taxon>Actinomycetes</taxon>
        <taxon>Mycobacteriales</taxon>
        <taxon>Mycobacteriaceae</taxon>
        <taxon>Mycobacteroides</taxon>
    </lineage>
</organism>
<sequence>MHADSKIFSDNEGASMSATSESQWPIPEGLSTQGRQAAETIRDFLVVKNLAFHGGGGRFYTPAEWAARGESWGKDSLLVVTHDGGDHAPCFNPDYESPELITALRDALRNAGVWSEQCTSWYTAIYPLPS</sequence>
<proteinExistence type="predicted"/>
<dbReference type="EMBL" id="MLIQ01000042">
    <property type="protein sequence ID" value="OHU47155.1"/>
    <property type="molecule type" value="Genomic_DNA"/>
</dbReference>
<protein>
    <submittedName>
        <fullName evidence="2">Uncharacterized protein</fullName>
    </submittedName>
</protein>
<evidence type="ECO:0000313" key="3">
    <source>
        <dbReference type="Proteomes" id="UP000180043"/>
    </source>
</evidence>